<proteinExistence type="predicted"/>
<dbReference type="Proteomes" id="UP000184501">
    <property type="component" value="Unassembled WGS sequence"/>
</dbReference>
<dbReference type="PROSITE" id="PS01117">
    <property type="entry name" value="HTH_MARR_1"/>
    <property type="match status" value="1"/>
</dbReference>
<evidence type="ECO:0000256" key="3">
    <source>
        <dbReference type="ARBA" id="ARBA00023163"/>
    </source>
</evidence>
<dbReference type="CDD" id="cd00090">
    <property type="entry name" value="HTH_ARSR"/>
    <property type="match status" value="1"/>
</dbReference>
<name>A0A1M4VYA3_STRHI</name>
<evidence type="ECO:0000256" key="1">
    <source>
        <dbReference type="ARBA" id="ARBA00023015"/>
    </source>
</evidence>
<dbReference type="PANTHER" id="PTHR39515">
    <property type="entry name" value="CONSERVED PROTEIN"/>
    <property type="match status" value="1"/>
</dbReference>
<keyword evidence="2" id="KW-0238">DNA-binding</keyword>
<dbReference type="EMBL" id="FQVN01000001">
    <property type="protein sequence ID" value="SHE73958.1"/>
    <property type="molecule type" value="Genomic_DNA"/>
</dbReference>
<dbReference type="PROSITE" id="PS50995">
    <property type="entry name" value="HTH_MARR_2"/>
    <property type="match status" value="1"/>
</dbReference>
<dbReference type="InterPro" id="IPR052526">
    <property type="entry name" value="HTH-type_Bedaq_tolerance"/>
</dbReference>
<accession>A0A1M4VYA3</accession>
<dbReference type="InterPro" id="IPR011991">
    <property type="entry name" value="ArsR-like_HTH"/>
</dbReference>
<evidence type="ECO:0000313" key="7">
    <source>
        <dbReference type="Proteomes" id="UP000184501"/>
    </source>
</evidence>
<feature type="region of interest" description="Disordered" evidence="4">
    <location>
        <begin position="1"/>
        <end position="21"/>
    </location>
</feature>
<dbReference type="PANTHER" id="PTHR39515:SF2">
    <property type="entry name" value="HTH-TYPE TRANSCRIPTIONAL REGULATOR RV0880"/>
    <property type="match status" value="1"/>
</dbReference>
<dbReference type="InterPro" id="IPR023187">
    <property type="entry name" value="Tscrpt_reg_MarR-type_CS"/>
</dbReference>
<gene>
    <name evidence="6" type="ORF">SAMN05444320_101935</name>
</gene>
<evidence type="ECO:0000256" key="4">
    <source>
        <dbReference type="SAM" id="MobiDB-lite"/>
    </source>
</evidence>
<dbReference type="InterPro" id="IPR036388">
    <property type="entry name" value="WH-like_DNA-bd_sf"/>
</dbReference>
<protein>
    <submittedName>
        <fullName evidence="6">Transcriptional regulator, MarR family</fullName>
    </submittedName>
</protein>
<keyword evidence="3" id="KW-0804">Transcription</keyword>
<keyword evidence="7" id="KW-1185">Reference proteome</keyword>
<evidence type="ECO:0000256" key="2">
    <source>
        <dbReference type="ARBA" id="ARBA00023125"/>
    </source>
</evidence>
<dbReference type="GO" id="GO:0003700">
    <property type="term" value="F:DNA-binding transcription factor activity"/>
    <property type="evidence" value="ECO:0007669"/>
    <property type="project" value="InterPro"/>
</dbReference>
<sequence length="191" mass="20638">MGHAEPAETGDPSGPEEAAPKACGEVAEAELQVGDEIGRHLIRLMRVMGNAHAQVVKANPEGMEKAAFILLCAVVEHGPLRSGELAEKVHADPSTISRQVAQLVKAGLVERQADPADGRASVLVVTDAGLRLLERNRRLRGRHIALIVSDWPEPDRRRFAELLGRYATSYENYLPTLIAELVAEARSGGEN</sequence>
<dbReference type="AlphaFoldDB" id="A0A1M4VYA3"/>
<dbReference type="Gene3D" id="1.10.10.10">
    <property type="entry name" value="Winged helix-like DNA-binding domain superfamily/Winged helix DNA-binding domain"/>
    <property type="match status" value="1"/>
</dbReference>
<dbReference type="STRING" id="2017.SAMN05444320_101935"/>
<reference evidence="6 7" key="1">
    <citation type="submission" date="2016-11" db="EMBL/GenBank/DDBJ databases">
        <authorList>
            <person name="Jaros S."/>
            <person name="Januszkiewicz K."/>
            <person name="Wedrychowicz H."/>
        </authorList>
    </citation>
    <scope>NUCLEOTIDE SEQUENCE [LARGE SCALE GENOMIC DNA]</scope>
    <source>
        <strain evidence="6 7">DSM 44523</strain>
    </source>
</reference>
<dbReference type="Pfam" id="PF01047">
    <property type="entry name" value="MarR"/>
    <property type="match status" value="1"/>
</dbReference>
<dbReference type="SUPFAM" id="SSF46785">
    <property type="entry name" value="Winged helix' DNA-binding domain"/>
    <property type="match status" value="1"/>
</dbReference>
<keyword evidence="1" id="KW-0805">Transcription regulation</keyword>
<dbReference type="InterPro" id="IPR000835">
    <property type="entry name" value="HTH_MarR-typ"/>
</dbReference>
<dbReference type="GO" id="GO:0003677">
    <property type="term" value="F:DNA binding"/>
    <property type="evidence" value="ECO:0007669"/>
    <property type="project" value="UniProtKB-KW"/>
</dbReference>
<dbReference type="RefSeq" id="WP_234995528.1">
    <property type="nucleotide sequence ID" value="NZ_FQVN01000001.1"/>
</dbReference>
<organism evidence="6 7">
    <name type="scientific">Streptoalloteichus hindustanus</name>
    <dbReference type="NCBI Taxonomy" id="2017"/>
    <lineage>
        <taxon>Bacteria</taxon>
        <taxon>Bacillati</taxon>
        <taxon>Actinomycetota</taxon>
        <taxon>Actinomycetes</taxon>
        <taxon>Pseudonocardiales</taxon>
        <taxon>Pseudonocardiaceae</taxon>
        <taxon>Streptoalloteichus</taxon>
    </lineage>
</organism>
<dbReference type="SMART" id="SM00347">
    <property type="entry name" value="HTH_MARR"/>
    <property type="match status" value="1"/>
</dbReference>
<evidence type="ECO:0000313" key="6">
    <source>
        <dbReference type="EMBL" id="SHE73958.1"/>
    </source>
</evidence>
<feature type="domain" description="HTH marR-type" evidence="5">
    <location>
        <begin position="34"/>
        <end position="168"/>
    </location>
</feature>
<evidence type="ECO:0000259" key="5">
    <source>
        <dbReference type="PROSITE" id="PS50995"/>
    </source>
</evidence>
<dbReference type="InterPro" id="IPR036390">
    <property type="entry name" value="WH_DNA-bd_sf"/>
</dbReference>
<dbReference type="PRINTS" id="PR00598">
    <property type="entry name" value="HTHMARR"/>
</dbReference>